<accession>A0ABT3JRS0</accession>
<organism evidence="1 2">
    <name type="scientific">Xanthomonas chitinilytica</name>
    <dbReference type="NCBI Taxonomy" id="2989819"/>
    <lineage>
        <taxon>Bacteria</taxon>
        <taxon>Pseudomonadati</taxon>
        <taxon>Pseudomonadota</taxon>
        <taxon>Gammaproteobacteria</taxon>
        <taxon>Lysobacterales</taxon>
        <taxon>Lysobacteraceae</taxon>
        <taxon>Xanthomonas</taxon>
    </lineage>
</organism>
<keyword evidence="2" id="KW-1185">Reference proteome</keyword>
<evidence type="ECO:0000313" key="1">
    <source>
        <dbReference type="EMBL" id="MCW4471171.1"/>
    </source>
</evidence>
<dbReference type="EMBL" id="JAPCHY010000001">
    <property type="protein sequence ID" value="MCW4471171.1"/>
    <property type="molecule type" value="Genomic_DNA"/>
</dbReference>
<gene>
    <name evidence="1" type="ORF">OK345_01435</name>
</gene>
<proteinExistence type="predicted"/>
<sequence>MSRRPVGAWLLWLAGLAVAAAVVAALLVMGSPQQQRQIRLDIVRADNLATLQIAVRDYWREHQRLPESLAELAARPGVRLPLDDPGGHPPYRYRVVDAGRFELCATFATDTASKRGQGYRVRRDWPHGSGEHCFVRTVRESRD</sequence>
<protein>
    <recommendedName>
        <fullName evidence="3">Type II secretion system protein</fullName>
    </recommendedName>
</protein>
<evidence type="ECO:0008006" key="3">
    <source>
        <dbReference type="Google" id="ProtNLM"/>
    </source>
</evidence>
<name>A0ABT3JRS0_9XANT</name>
<dbReference type="Proteomes" id="UP001209922">
    <property type="component" value="Unassembled WGS sequence"/>
</dbReference>
<dbReference type="RefSeq" id="WP_265126114.1">
    <property type="nucleotide sequence ID" value="NZ_JAPCHY010000001.1"/>
</dbReference>
<reference evidence="1 2" key="1">
    <citation type="submission" date="2022-10" db="EMBL/GenBank/DDBJ databases">
        <title>Xanthomonas sp. H13-6.</title>
        <authorList>
            <person name="Liu X."/>
            <person name="Deng Z."/>
            <person name="Jiang Y."/>
            <person name="Yu T."/>
            <person name="Ai J."/>
        </authorList>
    </citation>
    <scope>NUCLEOTIDE SEQUENCE [LARGE SCALE GENOMIC DNA]</scope>
    <source>
        <strain evidence="1 2">H13-6</strain>
    </source>
</reference>
<evidence type="ECO:0000313" key="2">
    <source>
        <dbReference type="Proteomes" id="UP001209922"/>
    </source>
</evidence>
<comment type="caution">
    <text evidence="1">The sequence shown here is derived from an EMBL/GenBank/DDBJ whole genome shotgun (WGS) entry which is preliminary data.</text>
</comment>